<dbReference type="GO" id="GO:0000981">
    <property type="term" value="F:DNA-binding transcription factor activity, RNA polymerase II-specific"/>
    <property type="evidence" value="ECO:0007669"/>
    <property type="project" value="TreeGrafter"/>
</dbReference>
<dbReference type="GO" id="GO:0060070">
    <property type="term" value="P:canonical Wnt signaling pathway"/>
    <property type="evidence" value="ECO:0007669"/>
    <property type="project" value="TreeGrafter"/>
</dbReference>
<gene>
    <name evidence="10" type="ORF">PACLA_8A068559</name>
</gene>
<comment type="similarity">
    <text evidence="2">Belongs to the TCF/LEF family.</text>
</comment>
<dbReference type="Pfam" id="PF00505">
    <property type="entry name" value="HMG_box"/>
    <property type="match status" value="1"/>
</dbReference>
<keyword evidence="3" id="KW-0879">Wnt signaling pathway</keyword>
<comment type="subcellular location">
    <subcellularLocation>
        <location evidence="1">Nucleus</location>
    </subcellularLocation>
</comment>
<accession>A0A7D9HPZ7</accession>
<dbReference type="GO" id="GO:1990907">
    <property type="term" value="C:beta-catenin-TCF complex"/>
    <property type="evidence" value="ECO:0007669"/>
    <property type="project" value="TreeGrafter"/>
</dbReference>
<organism evidence="10 11">
    <name type="scientific">Paramuricea clavata</name>
    <name type="common">Red gorgonian</name>
    <name type="synonym">Violescent sea-whip</name>
    <dbReference type="NCBI Taxonomy" id="317549"/>
    <lineage>
        <taxon>Eukaryota</taxon>
        <taxon>Metazoa</taxon>
        <taxon>Cnidaria</taxon>
        <taxon>Anthozoa</taxon>
        <taxon>Octocorallia</taxon>
        <taxon>Malacalcyonacea</taxon>
        <taxon>Plexauridae</taxon>
        <taxon>Paramuricea</taxon>
    </lineage>
</organism>
<keyword evidence="8" id="KW-0539">Nucleus</keyword>
<dbReference type="InterPro" id="IPR027397">
    <property type="entry name" value="Catenin-bd_sf"/>
</dbReference>
<dbReference type="EMBL" id="CACRXK020001267">
    <property type="protein sequence ID" value="CAB3988018.1"/>
    <property type="molecule type" value="Genomic_DNA"/>
</dbReference>
<keyword evidence="7" id="KW-0804">Transcription</keyword>
<evidence type="ECO:0000256" key="5">
    <source>
        <dbReference type="ARBA" id="ARBA00023125"/>
    </source>
</evidence>
<dbReference type="PROSITE" id="PS50118">
    <property type="entry name" value="HMG_BOX_2"/>
    <property type="match status" value="1"/>
</dbReference>
<evidence type="ECO:0000256" key="8">
    <source>
        <dbReference type="ARBA" id="ARBA00023242"/>
    </source>
</evidence>
<feature type="compositionally biased region" description="Polar residues" evidence="9">
    <location>
        <begin position="516"/>
        <end position="526"/>
    </location>
</feature>
<dbReference type="OrthoDB" id="2307332at2759"/>
<dbReference type="SMART" id="SM01366">
    <property type="entry name" value="c-clamp"/>
    <property type="match status" value="1"/>
</dbReference>
<dbReference type="InterPro" id="IPR036910">
    <property type="entry name" value="HMG_box_dom_sf"/>
</dbReference>
<feature type="compositionally biased region" description="Basic and acidic residues" evidence="9">
    <location>
        <begin position="51"/>
        <end position="63"/>
    </location>
</feature>
<dbReference type="InterPro" id="IPR009071">
    <property type="entry name" value="HMG_box_dom"/>
</dbReference>
<keyword evidence="11" id="KW-1185">Reference proteome</keyword>
<evidence type="ECO:0000256" key="2">
    <source>
        <dbReference type="ARBA" id="ARBA00006569"/>
    </source>
</evidence>
<feature type="region of interest" description="Disordered" evidence="9">
    <location>
        <begin position="262"/>
        <end position="290"/>
    </location>
</feature>
<dbReference type="GO" id="GO:0000978">
    <property type="term" value="F:RNA polymerase II cis-regulatory region sequence-specific DNA binding"/>
    <property type="evidence" value="ECO:0007669"/>
    <property type="project" value="TreeGrafter"/>
</dbReference>
<feature type="region of interest" description="Disordered" evidence="9">
    <location>
        <begin position="51"/>
        <end position="76"/>
    </location>
</feature>
<dbReference type="SUPFAM" id="SSF47095">
    <property type="entry name" value="HMG-box"/>
    <property type="match status" value="1"/>
</dbReference>
<dbReference type="CDD" id="cd21996">
    <property type="entry name" value="HMG-box_TCF7-like"/>
    <property type="match status" value="1"/>
</dbReference>
<dbReference type="GO" id="GO:0000785">
    <property type="term" value="C:chromatin"/>
    <property type="evidence" value="ECO:0007669"/>
    <property type="project" value="TreeGrafter"/>
</dbReference>
<proteinExistence type="inferred from homology"/>
<dbReference type="FunFam" id="1.10.30.10:FF:000001">
    <property type="entry name" value="transcription factor 7 isoform X2"/>
    <property type="match status" value="1"/>
</dbReference>
<keyword evidence="5" id="KW-0238">DNA-binding</keyword>
<evidence type="ECO:0000313" key="11">
    <source>
        <dbReference type="Proteomes" id="UP001152795"/>
    </source>
</evidence>
<dbReference type="CDD" id="cd17041">
    <property type="entry name" value="Ubl_WDR48"/>
    <property type="match status" value="1"/>
</dbReference>
<dbReference type="InterPro" id="IPR021772">
    <property type="entry name" value="WDR48/Bun107"/>
</dbReference>
<dbReference type="SMART" id="SM00398">
    <property type="entry name" value="HMG"/>
    <property type="match status" value="1"/>
</dbReference>
<name>A0A7D9HPZ7_PARCT</name>
<dbReference type="Proteomes" id="UP001152795">
    <property type="component" value="Unassembled WGS sequence"/>
</dbReference>
<evidence type="ECO:0000313" key="10">
    <source>
        <dbReference type="EMBL" id="CAB3988018.1"/>
    </source>
</evidence>
<evidence type="ECO:0000256" key="1">
    <source>
        <dbReference type="ARBA" id="ARBA00004123"/>
    </source>
</evidence>
<evidence type="ECO:0000256" key="4">
    <source>
        <dbReference type="ARBA" id="ARBA00023015"/>
    </source>
</evidence>
<dbReference type="Gene3D" id="1.10.30.10">
    <property type="entry name" value="High mobility group box domain"/>
    <property type="match status" value="1"/>
</dbReference>
<dbReference type="PANTHER" id="PTHR10373:SF38">
    <property type="entry name" value="PROTEIN PANGOLIN, ISOFORM J"/>
    <property type="match status" value="1"/>
</dbReference>
<protein>
    <submittedName>
        <fullName evidence="10">Uncharacterized protein</fullName>
    </submittedName>
</protein>
<sequence>MPQIRNTTTEEYGADDEVKKFVNEYEDENAANETNVDLVNDIKSDLIKKDAERHDSEAKRDSRPIFQPYASNLSGPHQTEIFRPIMTGPHSPYATHENPYYSGRIWHPTRPHLMYPGPQYPPHYPNAMQVSSVDNTLRRQPGNITDDQRHAHMVAPPMKTSVICQTPMPGLPSQGNSSHENGHMQKKVHVKKPLNAFMLYMKEMRSKVISECTLKESAAINQILGKRWHQLDRAEQAKYYDQARRERALHMQLYPGWSARENYAQQGKKKKRKRDKSQGDSSEANNPKKCRARYGLDRQQEWCKPCSLKEHHKIRLLMVHLDESDCFNAWLSYGDAPDVTPKIIDGKPAITITNYVNYGMLLLQALFEHWPETHVLPETDKETTEHPVNETDASASDVDINVETPARIVPGNGCFSIPAHSPVVVSESCGTGRTLLRFLAIDASGETERCLLSEIIPPWIYDVVVKKLTPKSNKLAFFLLPHSSSLKSQKRDRLCASDMIQIKKVIEHVYEKFFGSESSGTNSTPGNEREPSTVESEDISQIAHSKIELYCNDQLLEPSMDLRTVKHYLWKNSGEIVLHYKLLK</sequence>
<evidence type="ECO:0000256" key="9">
    <source>
        <dbReference type="SAM" id="MobiDB-lite"/>
    </source>
</evidence>
<feature type="region of interest" description="Disordered" evidence="9">
    <location>
        <begin position="516"/>
        <end position="537"/>
    </location>
</feature>
<dbReference type="PANTHER" id="PTHR10373">
    <property type="entry name" value="TRANSCRIPTION FACTOR 7 FAMILY MEMBER"/>
    <property type="match status" value="1"/>
</dbReference>
<dbReference type="Gene3D" id="4.10.900.10">
    <property type="entry name" value="TCF3-CBD (Catenin binding domain)"/>
    <property type="match status" value="1"/>
</dbReference>
<dbReference type="Pfam" id="PF11816">
    <property type="entry name" value="DUF3337"/>
    <property type="match status" value="1"/>
</dbReference>
<dbReference type="InterPro" id="IPR024940">
    <property type="entry name" value="TCF/LEF"/>
</dbReference>
<keyword evidence="6" id="KW-0010">Activator</keyword>
<evidence type="ECO:0000256" key="6">
    <source>
        <dbReference type="ARBA" id="ARBA00023159"/>
    </source>
</evidence>
<reference evidence="10" key="1">
    <citation type="submission" date="2020-04" db="EMBL/GenBank/DDBJ databases">
        <authorList>
            <person name="Alioto T."/>
            <person name="Alioto T."/>
            <person name="Gomez Garrido J."/>
        </authorList>
    </citation>
    <scope>NUCLEOTIDE SEQUENCE</scope>
    <source>
        <strain evidence="10">A484AB</strain>
    </source>
</reference>
<keyword evidence="4" id="KW-0805">Transcription regulation</keyword>
<comment type="caution">
    <text evidence="10">The sequence shown here is derived from an EMBL/GenBank/DDBJ whole genome shotgun (WGS) entry which is preliminary data.</text>
</comment>
<evidence type="ECO:0000256" key="7">
    <source>
        <dbReference type="ARBA" id="ARBA00023163"/>
    </source>
</evidence>
<dbReference type="AlphaFoldDB" id="A0A7D9HPZ7"/>
<evidence type="ECO:0000256" key="3">
    <source>
        <dbReference type="ARBA" id="ARBA00022687"/>
    </source>
</evidence>